<gene>
    <name evidence="2" type="ORF">GCM10022280_18720</name>
</gene>
<keyword evidence="1" id="KW-0472">Membrane</keyword>
<dbReference type="Proteomes" id="UP001500235">
    <property type="component" value="Unassembled WGS sequence"/>
</dbReference>
<dbReference type="Gene3D" id="1.10.287.950">
    <property type="entry name" value="Methyl-accepting chemotaxis protein"/>
    <property type="match status" value="1"/>
</dbReference>
<reference evidence="3" key="1">
    <citation type="journal article" date="2019" name="Int. J. Syst. Evol. Microbiol.">
        <title>The Global Catalogue of Microorganisms (GCM) 10K type strain sequencing project: providing services to taxonomists for standard genome sequencing and annotation.</title>
        <authorList>
            <consortium name="The Broad Institute Genomics Platform"/>
            <consortium name="The Broad Institute Genome Sequencing Center for Infectious Disease"/>
            <person name="Wu L."/>
            <person name="Ma J."/>
        </authorList>
    </citation>
    <scope>NUCLEOTIDE SEQUENCE [LARGE SCALE GENOMIC DNA]</scope>
    <source>
        <strain evidence="3">JCM 17563</strain>
    </source>
</reference>
<feature type="transmembrane region" description="Helical" evidence="1">
    <location>
        <begin position="135"/>
        <end position="158"/>
    </location>
</feature>
<evidence type="ECO:0000313" key="3">
    <source>
        <dbReference type="Proteomes" id="UP001500235"/>
    </source>
</evidence>
<name>A0ABP7T0G5_9SPHN</name>
<keyword evidence="1" id="KW-0812">Transmembrane</keyword>
<organism evidence="2 3">
    <name type="scientific">Sphingomonas swuensis</name>
    <dbReference type="NCBI Taxonomy" id="977800"/>
    <lineage>
        <taxon>Bacteria</taxon>
        <taxon>Pseudomonadati</taxon>
        <taxon>Pseudomonadota</taxon>
        <taxon>Alphaproteobacteria</taxon>
        <taxon>Sphingomonadales</taxon>
        <taxon>Sphingomonadaceae</taxon>
        <taxon>Sphingomonas</taxon>
    </lineage>
</organism>
<protein>
    <recommendedName>
        <fullName evidence="4">Methyl-accepting chemotaxis protein</fullName>
    </recommendedName>
</protein>
<dbReference type="SUPFAM" id="SSF58104">
    <property type="entry name" value="Methyl-accepting chemotaxis protein (MCP) signaling domain"/>
    <property type="match status" value="1"/>
</dbReference>
<keyword evidence="3" id="KW-1185">Reference proteome</keyword>
<keyword evidence="1" id="KW-1133">Transmembrane helix</keyword>
<feature type="transmembrane region" description="Helical" evidence="1">
    <location>
        <begin position="20"/>
        <end position="38"/>
    </location>
</feature>
<accession>A0ABP7T0G5</accession>
<dbReference type="Gene3D" id="1.20.120.20">
    <property type="entry name" value="Apolipoprotein"/>
    <property type="match status" value="1"/>
</dbReference>
<proteinExistence type="predicted"/>
<evidence type="ECO:0000256" key="1">
    <source>
        <dbReference type="SAM" id="Phobius"/>
    </source>
</evidence>
<comment type="caution">
    <text evidence="2">The sequence shown here is derived from an EMBL/GenBank/DDBJ whole genome shotgun (WGS) entry which is preliminary data.</text>
</comment>
<evidence type="ECO:0000313" key="2">
    <source>
        <dbReference type="EMBL" id="GAA4019221.1"/>
    </source>
</evidence>
<dbReference type="PANTHER" id="PTHR18976:SF34">
    <property type="entry name" value="LIPID-BINDING PROTEIN"/>
    <property type="match status" value="1"/>
</dbReference>
<dbReference type="PANTHER" id="PTHR18976">
    <property type="entry name" value="APOLIPOPROTEIN"/>
    <property type="match status" value="1"/>
</dbReference>
<dbReference type="RefSeq" id="WP_344707147.1">
    <property type="nucleotide sequence ID" value="NZ_BAABBQ010000001.1"/>
</dbReference>
<sequence length="648" mass="69312">MFESLSWIMWPFEMAIKGLFGFPPTPLILSALIGYIAWKSYKTASARLAEFESSLEQLASSMRAIKDPTQFAATVEKLNERFSEDPFVGDAWTAYSAELYVDESSGTLKSPLHPSDYFNERLYRRGKVNLRAFEAMPNILVGLGLLATFLGLVAALLIARDGITQDLNESKAALRQLLGASAAKFLTSVAALGSSIVFARAMNNRMSVAEEKIEEINHCLERRVRFVTAERLAEDANYQLVQQTSQLERFNQDFAVSIAEAIDSRMKVTFGAALTPVRDEIEGMAKRLGDINQDALERMVDRFSTELSGAAQEHTTRLAQMLEIAANSIGEIPAKIEAAGEQFREHMSAGATEIQNSFGAASENMDEVLQQSSDKVAASLRAVATEIEGTGTVVREQVVAGVTASTGALGKAAAELRETMAAGAIEISSAMIAAVDNLDAGISRAGASLSQSLQGAADRVEASAEALSLISDRSGALAQQFEQALSGAKELAGAMSTLTQQVSEAGEAAESLGDLAEQMTSVADKLESAATSVAEVAQQTGAMSERTAAFLDGLGTRVDSINRDLSTLNNALASTLEKTFEGLGQFGERTTGFVRSVDKDLAEAVSRLSGAIQQLDEVLDDLPKRGDFKAFNEAVLRIAVPRDPIAAE</sequence>
<dbReference type="NCBIfam" id="NF033914">
    <property type="entry name" value="antiphage_ZorA_1"/>
    <property type="match status" value="1"/>
</dbReference>
<dbReference type="InterPro" id="IPR050163">
    <property type="entry name" value="Apolipoprotein_A1/A4/E"/>
</dbReference>
<evidence type="ECO:0008006" key="4">
    <source>
        <dbReference type="Google" id="ProtNLM"/>
    </source>
</evidence>
<dbReference type="EMBL" id="BAABBQ010000001">
    <property type="protein sequence ID" value="GAA4019221.1"/>
    <property type="molecule type" value="Genomic_DNA"/>
</dbReference>